<dbReference type="Proteomes" id="UP000503640">
    <property type="component" value="Unassembled WGS sequence"/>
</dbReference>
<evidence type="ECO:0000256" key="1">
    <source>
        <dbReference type="SAM" id="Phobius"/>
    </source>
</evidence>
<dbReference type="RefSeq" id="WP_176066141.1">
    <property type="nucleotide sequence ID" value="NZ_BJTG01000006.1"/>
</dbReference>
<feature type="transmembrane region" description="Helical" evidence="1">
    <location>
        <begin position="146"/>
        <end position="168"/>
    </location>
</feature>
<dbReference type="Pfam" id="PF07786">
    <property type="entry name" value="HGSNAT_cat"/>
    <property type="match status" value="1"/>
</dbReference>
<evidence type="ECO:0000313" key="3">
    <source>
        <dbReference type="EMBL" id="GEJ58010.1"/>
    </source>
</evidence>
<keyword evidence="1" id="KW-0812">Transmembrane</keyword>
<keyword evidence="1" id="KW-0472">Membrane</keyword>
<keyword evidence="1" id="KW-1133">Transmembrane helix</keyword>
<evidence type="ECO:0000259" key="2">
    <source>
        <dbReference type="Pfam" id="PF07786"/>
    </source>
</evidence>
<dbReference type="AlphaFoldDB" id="A0A7I9VPG8"/>
<feature type="transmembrane region" description="Helical" evidence="1">
    <location>
        <begin position="188"/>
        <end position="206"/>
    </location>
</feature>
<organism evidence="3 4">
    <name type="scientific">Anaeromyxobacter diazotrophicus</name>
    <dbReference type="NCBI Taxonomy" id="2590199"/>
    <lineage>
        <taxon>Bacteria</taxon>
        <taxon>Pseudomonadati</taxon>
        <taxon>Myxococcota</taxon>
        <taxon>Myxococcia</taxon>
        <taxon>Myxococcales</taxon>
        <taxon>Cystobacterineae</taxon>
        <taxon>Anaeromyxobacteraceae</taxon>
        <taxon>Anaeromyxobacter</taxon>
    </lineage>
</organism>
<protein>
    <recommendedName>
        <fullName evidence="2">Heparan-alpha-glucosaminide N-acetyltransferase catalytic domain-containing protein</fullName>
    </recommendedName>
</protein>
<dbReference type="EMBL" id="BJTG01000006">
    <property type="protein sequence ID" value="GEJ58010.1"/>
    <property type="molecule type" value="Genomic_DNA"/>
</dbReference>
<dbReference type="InterPro" id="IPR012429">
    <property type="entry name" value="HGSNAT_cat"/>
</dbReference>
<sequence>MAAPRRRWLDRQRGIAVLLMVEVHTLDAWLAPRSGEGPLRDALLMAGGFAAPAFLFMAGLSQVLGDAALGARGAPPGERRRRALGRAAWLLGVAYAFRGLEYALGGAWRVAGGWRDLLRVDILNVLAVALALGAILLVGRARRLQLAVAAGAALAVVLCTPPAAAWAHVPSRVLDYLYATYPRANFSLLNWVGFFFGGAAAGALVAERDRPWPLLALAAAVAAAAAAAHALPAFYAHQDFWRTSPAWFGLRLAGVLALTALLQLAPAEWERGLGWLTTLGRHSLLGYVASVELTYGVASHPLHRALSMGSVLCGIAVMSAVTWLLALAAERLSPRRHGGSGAAVPSTPSPA</sequence>
<comment type="caution">
    <text evidence="3">The sequence shown here is derived from an EMBL/GenBank/DDBJ whole genome shotgun (WGS) entry which is preliminary data.</text>
</comment>
<feature type="transmembrane region" description="Helical" evidence="1">
    <location>
        <begin position="120"/>
        <end position="139"/>
    </location>
</feature>
<accession>A0A7I9VPG8</accession>
<keyword evidence="4" id="KW-1185">Reference proteome</keyword>
<proteinExistence type="predicted"/>
<feature type="transmembrane region" description="Helical" evidence="1">
    <location>
        <begin position="308"/>
        <end position="329"/>
    </location>
</feature>
<feature type="domain" description="Heparan-alpha-glucosaminide N-acetyltransferase catalytic" evidence="2">
    <location>
        <begin position="5"/>
        <end position="238"/>
    </location>
</feature>
<feature type="transmembrane region" description="Helical" evidence="1">
    <location>
        <begin position="213"/>
        <end position="234"/>
    </location>
</feature>
<evidence type="ECO:0000313" key="4">
    <source>
        <dbReference type="Proteomes" id="UP000503640"/>
    </source>
</evidence>
<gene>
    <name evidence="3" type="ORF">AMYX_27510</name>
</gene>
<name>A0A7I9VPG8_9BACT</name>
<feature type="transmembrane region" description="Helical" evidence="1">
    <location>
        <begin position="83"/>
        <end position="100"/>
    </location>
</feature>
<feature type="transmembrane region" description="Helical" evidence="1">
    <location>
        <begin position="49"/>
        <end position="71"/>
    </location>
</feature>
<reference evidence="4" key="1">
    <citation type="journal article" date="2020" name="Appl. Environ. Microbiol.">
        <title>Diazotrophic Anaeromyxobacter Isolates from Soils.</title>
        <authorList>
            <person name="Masuda Y."/>
            <person name="Yamanaka H."/>
            <person name="Xu Z.X."/>
            <person name="Shiratori Y."/>
            <person name="Aono T."/>
            <person name="Amachi S."/>
            <person name="Senoo K."/>
            <person name="Itoh H."/>
        </authorList>
    </citation>
    <scope>NUCLEOTIDE SEQUENCE [LARGE SCALE GENOMIC DNA]</scope>
    <source>
        <strain evidence="4">R267</strain>
    </source>
</reference>